<dbReference type="RefSeq" id="WP_154513308.1">
    <property type="nucleotide sequence ID" value="NZ_VUMH01000034.1"/>
</dbReference>
<feature type="domain" description="HTH cro/C1-type" evidence="1">
    <location>
        <begin position="28"/>
        <end position="72"/>
    </location>
</feature>
<dbReference type="CDD" id="cd00093">
    <property type="entry name" value="HTH_XRE"/>
    <property type="match status" value="1"/>
</dbReference>
<dbReference type="Pfam" id="PF01381">
    <property type="entry name" value="HTH_3"/>
    <property type="match status" value="1"/>
</dbReference>
<dbReference type="InterPro" id="IPR010982">
    <property type="entry name" value="Lambda_DNA-bd_dom_sf"/>
</dbReference>
<dbReference type="GO" id="GO:0003677">
    <property type="term" value="F:DNA binding"/>
    <property type="evidence" value="ECO:0007669"/>
    <property type="project" value="InterPro"/>
</dbReference>
<dbReference type="SMART" id="SM00530">
    <property type="entry name" value="HTH_XRE"/>
    <property type="match status" value="1"/>
</dbReference>
<evidence type="ECO:0000313" key="3">
    <source>
        <dbReference type="Proteomes" id="UP000477488"/>
    </source>
</evidence>
<proteinExistence type="predicted"/>
<protein>
    <submittedName>
        <fullName evidence="2">LexA family transcriptional regulator</fullName>
    </submittedName>
</protein>
<dbReference type="CDD" id="cd06529">
    <property type="entry name" value="S24_LexA-like"/>
    <property type="match status" value="1"/>
</dbReference>
<dbReference type="PROSITE" id="PS50943">
    <property type="entry name" value="HTH_CROC1"/>
    <property type="match status" value="1"/>
</dbReference>
<dbReference type="InterPro" id="IPR001387">
    <property type="entry name" value="Cro/C1-type_HTH"/>
</dbReference>
<dbReference type="Proteomes" id="UP000477488">
    <property type="component" value="Unassembled WGS sequence"/>
</dbReference>
<reference evidence="2 3" key="1">
    <citation type="submission" date="2019-09" db="EMBL/GenBank/DDBJ databases">
        <title>In-depth cultivation of the pig gut microbiome towards novel bacterial diversity and tailored functional studies.</title>
        <authorList>
            <person name="Wylensek D."/>
            <person name="Hitch T.C.A."/>
            <person name="Clavel T."/>
        </authorList>
    </citation>
    <scope>NUCLEOTIDE SEQUENCE [LARGE SCALE GENOMIC DNA]</scope>
    <source>
        <strain evidence="2 3">PG-178-WT-4</strain>
    </source>
</reference>
<name>A0A6L5XPF2_9BACT</name>
<dbReference type="Gene3D" id="1.10.260.40">
    <property type="entry name" value="lambda repressor-like DNA-binding domains"/>
    <property type="match status" value="1"/>
</dbReference>
<gene>
    <name evidence="2" type="ORF">FYJ44_14395</name>
</gene>
<dbReference type="InterPro" id="IPR036286">
    <property type="entry name" value="LexA/Signal_pep-like_sf"/>
</dbReference>
<accession>A0A6L5XPF2</accession>
<dbReference type="EMBL" id="VUMH01000034">
    <property type="protein sequence ID" value="MSS29178.1"/>
    <property type="molecule type" value="Genomic_DNA"/>
</dbReference>
<sequence length="243" mass="26693">MTKQPPKSLLKSALDILREAASGNPYASQAQLARATGESEANISRWLNGSATPTLRKLEPVLTALGVRIVLPYGAAARTEAVGEQSNTTLPLKQRAGFMALPMLGEVGADKPLPALIQKPEDWLMVQRELAPPSAVVLKVSEHERSMLPRICPGDMLLVDTAKKIPISERDVYLVREPKRQGGNHLLRRVVVRKNGRQTFVLFYADNTAEGYAPLLYDLSHYENGDIHNAVKGKVILRLTSQV</sequence>
<evidence type="ECO:0000259" key="1">
    <source>
        <dbReference type="PROSITE" id="PS50943"/>
    </source>
</evidence>
<dbReference type="SUPFAM" id="SSF51306">
    <property type="entry name" value="LexA/Signal peptidase"/>
    <property type="match status" value="1"/>
</dbReference>
<keyword evidence="3" id="KW-1185">Reference proteome</keyword>
<comment type="caution">
    <text evidence="2">The sequence shown here is derived from an EMBL/GenBank/DDBJ whole genome shotgun (WGS) entry which is preliminary data.</text>
</comment>
<dbReference type="SUPFAM" id="SSF47413">
    <property type="entry name" value="lambda repressor-like DNA-binding domains"/>
    <property type="match status" value="1"/>
</dbReference>
<dbReference type="Gene3D" id="2.10.109.10">
    <property type="entry name" value="Umud Fragment, subunit A"/>
    <property type="match status" value="1"/>
</dbReference>
<organism evidence="2 3">
    <name type="scientific">Desulfovibrio porci</name>
    <dbReference type="NCBI Taxonomy" id="2605782"/>
    <lineage>
        <taxon>Bacteria</taxon>
        <taxon>Pseudomonadati</taxon>
        <taxon>Thermodesulfobacteriota</taxon>
        <taxon>Desulfovibrionia</taxon>
        <taxon>Desulfovibrionales</taxon>
        <taxon>Desulfovibrionaceae</taxon>
        <taxon>Desulfovibrio</taxon>
    </lineage>
</organism>
<dbReference type="InterPro" id="IPR039418">
    <property type="entry name" value="LexA-like"/>
</dbReference>
<evidence type="ECO:0000313" key="2">
    <source>
        <dbReference type="EMBL" id="MSS29178.1"/>
    </source>
</evidence>
<dbReference type="AlphaFoldDB" id="A0A6L5XPF2"/>